<sequence length="106" mass="12459">MDIFLRKKVIVMFSYIQILDKNASIFKGYVDYEFSDDALSITMIRGAKTLHRIKIPLDEITDLFINGYYGSEEISFIYQSQKYRFFNTGYGESSYFKNRISKMVTA</sequence>
<evidence type="ECO:0008006" key="3">
    <source>
        <dbReference type="Google" id="ProtNLM"/>
    </source>
</evidence>
<dbReference type="AlphaFoldDB" id="A0A0R1QDN7"/>
<comment type="caution">
    <text evidence="1">The sequence shown here is derived from an EMBL/GenBank/DDBJ whole genome shotgun (WGS) entry which is preliminary data.</text>
</comment>
<dbReference type="PATRIC" id="fig|1423770.3.peg.1560"/>
<proteinExistence type="predicted"/>
<name>A0A0R1QDN7_9LACO</name>
<dbReference type="EMBL" id="AZEZ01000099">
    <property type="protein sequence ID" value="KRL42870.1"/>
    <property type="molecule type" value="Genomic_DNA"/>
</dbReference>
<evidence type="ECO:0000313" key="1">
    <source>
        <dbReference type="EMBL" id="KRL42870.1"/>
    </source>
</evidence>
<dbReference type="Proteomes" id="UP000050872">
    <property type="component" value="Unassembled WGS sequence"/>
</dbReference>
<gene>
    <name evidence="1" type="ORF">FD29_GL001521</name>
</gene>
<keyword evidence="2" id="KW-1185">Reference proteome</keyword>
<reference evidence="1 2" key="1">
    <citation type="journal article" date="2015" name="Genome Announc.">
        <title>Expanding the biotechnology potential of lactobacilli through comparative genomics of 213 strains and associated genera.</title>
        <authorList>
            <person name="Sun Z."/>
            <person name="Harris H.M."/>
            <person name="McCann A."/>
            <person name="Guo C."/>
            <person name="Argimon S."/>
            <person name="Zhang W."/>
            <person name="Yang X."/>
            <person name="Jeffery I.B."/>
            <person name="Cooney J.C."/>
            <person name="Kagawa T.F."/>
            <person name="Liu W."/>
            <person name="Song Y."/>
            <person name="Salvetti E."/>
            <person name="Wrobel A."/>
            <person name="Rasinkangas P."/>
            <person name="Parkhill J."/>
            <person name="Rea M.C."/>
            <person name="O'Sullivan O."/>
            <person name="Ritari J."/>
            <person name="Douillard F.P."/>
            <person name="Paul Ross R."/>
            <person name="Yang R."/>
            <person name="Briner A.E."/>
            <person name="Felis G.E."/>
            <person name="de Vos W.M."/>
            <person name="Barrangou R."/>
            <person name="Klaenhammer T.R."/>
            <person name="Caufield P.W."/>
            <person name="Cui Y."/>
            <person name="Zhang H."/>
            <person name="O'Toole P.W."/>
        </authorList>
    </citation>
    <scope>NUCLEOTIDE SEQUENCE [LARGE SCALE GENOMIC DNA]</scope>
    <source>
        <strain evidence="1 2">DSM 14500</strain>
    </source>
</reference>
<evidence type="ECO:0000313" key="2">
    <source>
        <dbReference type="Proteomes" id="UP000050872"/>
    </source>
</evidence>
<protein>
    <recommendedName>
        <fullName evidence="3">GRAM domain-containing protein</fullName>
    </recommendedName>
</protein>
<accession>A0A0R1QDN7</accession>
<organism evidence="1 2">
    <name type="scientific">Companilactobacillus mindensis DSM 14500</name>
    <dbReference type="NCBI Taxonomy" id="1423770"/>
    <lineage>
        <taxon>Bacteria</taxon>
        <taxon>Bacillati</taxon>
        <taxon>Bacillota</taxon>
        <taxon>Bacilli</taxon>
        <taxon>Lactobacillales</taxon>
        <taxon>Lactobacillaceae</taxon>
        <taxon>Companilactobacillus</taxon>
    </lineage>
</organism>